<organism evidence="2">
    <name type="scientific">Curvibacter symbiont subsp. Hydra magnipapillata</name>
    <dbReference type="NCBI Taxonomy" id="667019"/>
    <lineage>
        <taxon>Bacteria</taxon>
        <taxon>Pseudomonadati</taxon>
        <taxon>Pseudomonadota</taxon>
        <taxon>Betaproteobacteria</taxon>
        <taxon>Burkholderiales</taxon>
        <taxon>Comamonadaceae</taxon>
        <taxon>Curvibacter</taxon>
    </lineage>
</organism>
<sequence>MRIRSDSYPEETKMKDRGLQYALWPVHPQPFGDELLSSWIIRLAHGNGFKAQTFVYGYFENGKSMWARDVDRTVDTQSMRILAERSGQTIERISAMSIDKYTGKVFEELRSGCHVNWLMPLGIRGRFFRRPGLMFCPACFRDSKEPYLRTNWRMAWSTVCTVHSRLLFDRCPACEATLQPHLADRQYRRKLNRQVSIANCAHCGFDLRLWERFTPVDEEALV</sequence>
<name>C9YBL2_CURXX</name>
<dbReference type="InterPro" id="IPR009492">
    <property type="entry name" value="TniQ"/>
</dbReference>
<dbReference type="AlphaFoldDB" id="C9YBL2"/>
<feature type="domain" description="TniQ" evidence="1">
    <location>
        <begin position="25"/>
        <end position="167"/>
    </location>
</feature>
<dbReference type="EMBL" id="FN543104">
    <property type="protein sequence ID" value="CBA30033.1"/>
    <property type="molecule type" value="Genomic_DNA"/>
</dbReference>
<dbReference type="Pfam" id="PF06527">
    <property type="entry name" value="TniQ"/>
    <property type="match status" value="1"/>
</dbReference>
<reference evidence="2" key="1">
    <citation type="journal article" date="2010" name="Nature">
        <title>The dynamic genome of Hydra.</title>
        <authorList>
            <person name="Chapman J.A."/>
            <person name="Kirkness E.F."/>
            <person name="Simakov O."/>
            <person name="Hampson S.E."/>
            <person name="Mitros T."/>
            <person name="Weinmaier T."/>
            <person name="Rattei T."/>
            <person name="Balasubramanian P.G."/>
            <person name="Borman J."/>
            <person name="Busam D."/>
            <person name="Disbennett K."/>
            <person name="Pfannkoch C."/>
            <person name="Sumin N."/>
            <person name="Sutton G."/>
            <person name="Viswanathan L."/>
            <person name="Walenz B."/>
            <person name="Goodstein D.M."/>
            <person name="Hellsten U."/>
            <person name="Kawashima T."/>
            <person name="Prochnik S.E."/>
            <person name="Putnam N.H."/>
            <person name="Shu S."/>
            <person name="Blumberg B."/>
            <person name="Dana C.E."/>
            <person name="Gee L."/>
            <person name="Kibler D.F."/>
            <person name="Law L."/>
            <person name="Lindgens D."/>
            <person name="Martinez D.E."/>
            <person name="Peng J."/>
            <person name="Wigge P.A."/>
            <person name="Bertulat B."/>
            <person name="Guder C."/>
            <person name="Nakamura Y."/>
            <person name="Ozbek S."/>
            <person name="Watanabe H."/>
            <person name="Khalturin K."/>
            <person name="Hemmrich G."/>
            <person name="Franke A."/>
            <person name="Augustin R."/>
            <person name="Fraune S."/>
            <person name="Hayakawa E."/>
            <person name="Hayakawa S."/>
            <person name="Hirose M."/>
            <person name="Hwang J."/>
            <person name="Ikeo K."/>
            <person name="Nishimiya-Fujisawa C."/>
            <person name="Ogura A."/>
            <person name="Takahashi T."/>
            <person name="Steinmetz P.R."/>
            <person name="Zhang X."/>
            <person name="Aufschnaiter R."/>
            <person name="Eder M.K."/>
            <person name="Gorny A.K."/>
            <person name="Salvenmoser W."/>
            <person name="Heimberg A.M."/>
            <person name="Wheeler B.M."/>
            <person name="Peterson K.J."/>
            <person name="Boettger A."/>
            <person name="Tischler P."/>
            <person name="Wolf A."/>
            <person name="Gojobori T."/>
            <person name="Remington K.A."/>
            <person name="Strausberg R.L."/>
            <person name="Venter J."/>
            <person name="Technau U."/>
            <person name="Hobmayer B."/>
            <person name="Bosch T.C."/>
            <person name="Holstein T.W."/>
            <person name="Fujisawa T."/>
            <person name="Bode H.R."/>
            <person name="David C.N."/>
            <person name="Rokhsar D.S."/>
            <person name="Steele R.E."/>
        </authorList>
    </citation>
    <scope>NUCLEOTIDE SEQUENCE</scope>
</reference>
<protein>
    <recommendedName>
        <fullName evidence="1">TniQ domain-containing protein</fullName>
    </recommendedName>
</protein>
<evidence type="ECO:0000259" key="1">
    <source>
        <dbReference type="Pfam" id="PF06527"/>
    </source>
</evidence>
<proteinExistence type="predicted"/>
<evidence type="ECO:0000313" key="2">
    <source>
        <dbReference type="EMBL" id="CBA30033.1"/>
    </source>
</evidence>
<gene>
    <name evidence="2" type="ORF">Csp_A15130</name>
</gene>
<accession>C9YBL2</accession>